<name>A0A8B8A5G3_CRAVI</name>
<dbReference type="AlphaFoldDB" id="A0A8B8A5G3"/>
<sequence>MVWNQGGCLLVVPELQVSAVPVELKTEENRKMSSETDESLPEDEGRATANEVMEPETKLQTLINKIKDFFKKMYAVSKSLLGLSILLVLYSIIGMIMFHWIEYEEELDARSKVVNFRETTAKELYRLNDKSLNETEWLAQSRILLEHYESLIRDSPHDTTQKPLWNMWGSLFFCATIYTTIGYGHITPNTDFGKVMTIFYATIGIPLALMVLAEVGKKLTVGLKFLWKFVRRYYYTGYCIKVRQTGTTYMKSGFQRGKTALRKASVKSVRRLRGRRPVPGVSDEIDSRRKDSDIEAVSEACDSVELALPIAVTEDTTQYMTEAVALEQVTLQENGIQQITLMVPETEETESACGDSVTSKESHEMNDFEIDENFNLPLPIASVIMLIYIFLGTFFYMILEGWNFIDSFYYVFISISTIGFGDIVPGQPEYFLVSSIYLFLGLALVSMCINVGVDYLNVTIDKAKIQMDKARDRMTVVGKKHMKIAGEHWGKAKVRARTKVSEVKSKAREKATEVQNIARDKAKEVRKDIVLNVQNELSRMKSSRKKNSLDSNGKPPSEESMERERSVEKILSLRRVTHKNEKDKNVINGSPKHFNPNGPVTEL</sequence>
<proteinExistence type="inferred from homology"/>
<gene>
    <name evidence="13" type="primary">LOC111099419</name>
</gene>
<feature type="region of interest" description="Disordered" evidence="9">
    <location>
        <begin position="538"/>
        <end position="603"/>
    </location>
</feature>
<evidence type="ECO:0000256" key="6">
    <source>
        <dbReference type="ARBA" id="ARBA00023136"/>
    </source>
</evidence>
<keyword evidence="12" id="KW-1185">Reference proteome</keyword>
<keyword evidence="2 8" id="KW-0813">Transport</keyword>
<dbReference type="OrthoDB" id="297496at2759"/>
<dbReference type="GO" id="GO:0022841">
    <property type="term" value="F:potassium ion leak channel activity"/>
    <property type="evidence" value="ECO:0007669"/>
    <property type="project" value="TreeGrafter"/>
</dbReference>
<evidence type="ECO:0000256" key="1">
    <source>
        <dbReference type="ARBA" id="ARBA00004141"/>
    </source>
</evidence>
<dbReference type="GeneID" id="111099419"/>
<dbReference type="SUPFAM" id="SSF81324">
    <property type="entry name" value="Voltage-gated potassium channels"/>
    <property type="match status" value="2"/>
</dbReference>
<keyword evidence="6 10" id="KW-0472">Membrane</keyword>
<dbReference type="GO" id="GO:0005886">
    <property type="term" value="C:plasma membrane"/>
    <property type="evidence" value="ECO:0007669"/>
    <property type="project" value="TreeGrafter"/>
</dbReference>
<evidence type="ECO:0000313" key="12">
    <source>
        <dbReference type="Proteomes" id="UP000694844"/>
    </source>
</evidence>
<feature type="transmembrane region" description="Helical" evidence="10">
    <location>
        <begin position="436"/>
        <end position="457"/>
    </location>
</feature>
<feature type="transmembrane region" description="Helical" evidence="10">
    <location>
        <begin position="165"/>
        <end position="186"/>
    </location>
</feature>
<evidence type="ECO:0000256" key="2">
    <source>
        <dbReference type="ARBA" id="ARBA00022448"/>
    </source>
</evidence>
<reference evidence="13" key="1">
    <citation type="submission" date="2025-08" db="UniProtKB">
        <authorList>
            <consortium name="RefSeq"/>
        </authorList>
    </citation>
    <scope>IDENTIFICATION</scope>
    <source>
        <tissue evidence="13">Whole sample</tissue>
    </source>
</reference>
<organism evidence="12 13">
    <name type="scientific">Crassostrea virginica</name>
    <name type="common">Eastern oyster</name>
    <dbReference type="NCBI Taxonomy" id="6565"/>
    <lineage>
        <taxon>Eukaryota</taxon>
        <taxon>Metazoa</taxon>
        <taxon>Spiralia</taxon>
        <taxon>Lophotrochozoa</taxon>
        <taxon>Mollusca</taxon>
        <taxon>Bivalvia</taxon>
        <taxon>Autobranchia</taxon>
        <taxon>Pteriomorphia</taxon>
        <taxon>Ostreida</taxon>
        <taxon>Ostreoidea</taxon>
        <taxon>Ostreidae</taxon>
        <taxon>Crassostrea</taxon>
    </lineage>
</organism>
<evidence type="ECO:0000259" key="11">
    <source>
        <dbReference type="Pfam" id="PF07885"/>
    </source>
</evidence>
<feature type="domain" description="Potassium channel" evidence="11">
    <location>
        <begin position="384"/>
        <end position="456"/>
    </location>
</feature>
<comment type="similarity">
    <text evidence="8">Belongs to the two pore domain potassium channel (TC 1.A.1.8) family.</text>
</comment>
<keyword evidence="7 8" id="KW-0407">Ion channel</keyword>
<feature type="transmembrane region" description="Helical" evidence="10">
    <location>
        <begin position="376"/>
        <end position="396"/>
    </location>
</feature>
<evidence type="ECO:0000256" key="4">
    <source>
        <dbReference type="ARBA" id="ARBA00022989"/>
    </source>
</evidence>
<comment type="subcellular location">
    <subcellularLocation>
        <location evidence="1">Membrane</location>
        <topology evidence="1">Multi-pass membrane protein</topology>
    </subcellularLocation>
</comment>
<keyword evidence="3 8" id="KW-0812">Transmembrane</keyword>
<feature type="transmembrane region" description="Helical" evidence="10">
    <location>
        <begin position="80"/>
        <end position="101"/>
    </location>
</feature>
<keyword evidence="4 10" id="KW-1133">Transmembrane helix</keyword>
<dbReference type="GO" id="GO:0030322">
    <property type="term" value="P:stabilization of membrane potential"/>
    <property type="evidence" value="ECO:0007669"/>
    <property type="project" value="TreeGrafter"/>
</dbReference>
<evidence type="ECO:0000256" key="7">
    <source>
        <dbReference type="ARBA" id="ARBA00023303"/>
    </source>
</evidence>
<dbReference type="RefSeq" id="XP_022286405.1">
    <property type="nucleotide sequence ID" value="XM_022430697.1"/>
</dbReference>
<dbReference type="GO" id="GO:0015271">
    <property type="term" value="F:outward rectifier potassium channel activity"/>
    <property type="evidence" value="ECO:0007669"/>
    <property type="project" value="TreeGrafter"/>
</dbReference>
<dbReference type="InterPro" id="IPR013099">
    <property type="entry name" value="K_chnl_dom"/>
</dbReference>
<keyword evidence="5 8" id="KW-0406">Ion transport</keyword>
<protein>
    <submittedName>
        <fullName evidence="13">Potassium channel subfamily K member 2-like</fullName>
    </submittedName>
</protein>
<dbReference type="PANTHER" id="PTHR11003:SF335">
    <property type="entry name" value="POTASSIUM CHANNEL DOMAIN-CONTAINING PROTEIN"/>
    <property type="match status" value="1"/>
</dbReference>
<dbReference type="PANTHER" id="PTHR11003">
    <property type="entry name" value="POTASSIUM CHANNEL, SUBFAMILY K"/>
    <property type="match status" value="1"/>
</dbReference>
<feature type="transmembrane region" description="Helical" evidence="10">
    <location>
        <begin position="408"/>
        <end position="424"/>
    </location>
</feature>
<dbReference type="Proteomes" id="UP000694844">
    <property type="component" value="Chromosome 6"/>
</dbReference>
<dbReference type="KEGG" id="cvn:111099419"/>
<feature type="region of interest" description="Disordered" evidence="9">
    <location>
        <begin position="26"/>
        <end position="50"/>
    </location>
</feature>
<feature type="domain" description="Potassium channel" evidence="11">
    <location>
        <begin position="163"/>
        <end position="220"/>
    </location>
</feature>
<evidence type="ECO:0000256" key="3">
    <source>
        <dbReference type="ARBA" id="ARBA00022692"/>
    </source>
</evidence>
<evidence type="ECO:0000256" key="5">
    <source>
        <dbReference type="ARBA" id="ARBA00023065"/>
    </source>
</evidence>
<dbReference type="Gene3D" id="1.10.287.70">
    <property type="match status" value="1"/>
</dbReference>
<feature type="compositionally biased region" description="Basic and acidic residues" evidence="9">
    <location>
        <begin position="556"/>
        <end position="568"/>
    </location>
</feature>
<evidence type="ECO:0000256" key="8">
    <source>
        <dbReference type="RuleBase" id="RU003857"/>
    </source>
</evidence>
<evidence type="ECO:0000256" key="9">
    <source>
        <dbReference type="SAM" id="MobiDB-lite"/>
    </source>
</evidence>
<feature type="transmembrane region" description="Helical" evidence="10">
    <location>
        <begin position="198"/>
        <end position="216"/>
    </location>
</feature>
<evidence type="ECO:0000256" key="10">
    <source>
        <dbReference type="SAM" id="Phobius"/>
    </source>
</evidence>
<dbReference type="PRINTS" id="PR01333">
    <property type="entry name" value="2POREKCHANEL"/>
</dbReference>
<evidence type="ECO:0000313" key="13">
    <source>
        <dbReference type="RefSeq" id="XP_022286405.1"/>
    </source>
</evidence>
<dbReference type="Pfam" id="PF07885">
    <property type="entry name" value="Ion_trans_2"/>
    <property type="match status" value="2"/>
</dbReference>
<dbReference type="InterPro" id="IPR003280">
    <property type="entry name" value="2pore_dom_K_chnl"/>
</dbReference>
<accession>A0A8B8A5G3</accession>